<dbReference type="InterPro" id="IPR037099">
    <property type="entry name" value="Fum_R/Succ_DH_flav-like_C_sf"/>
</dbReference>
<dbReference type="RefSeq" id="XP_053016890.1">
    <property type="nucleotide sequence ID" value="XM_053165727.1"/>
</dbReference>
<proteinExistence type="predicted"/>
<dbReference type="Proteomes" id="UP001164743">
    <property type="component" value="Chromosome 1A"/>
</dbReference>
<dbReference type="PANTHER" id="PTHR11632:SF51">
    <property type="entry name" value="SUCCINATE DEHYDROGENASE [UBIQUINONE] FLAVOPROTEIN SUBUNIT, MITOCHONDRIAL"/>
    <property type="match status" value="1"/>
</dbReference>
<dbReference type="InterPro" id="IPR015939">
    <property type="entry name" value="Fum_Rdtase/Succ_DH_flav-like_C"/>
</dbReference>
<name>A0ABY7CBT4_9BASI</name>
<gene>
    <name evidence="2" type="ORF">PtA15_1A675</name>
</gene>
<organism evidence="2 3">
    <name type="scientific">Puccinia triticina</name>
    <dbReference type="NCBI Taxonomy" id="208348"/>
    <lineage>
        <taxon>Eukaryota</taxon>
        <taxon>Fungi</taxon>
        <taxon>Dikarya</taxon>
        <taxon>Basidiomycota</taxon>
        <taxon>Pucciniomycotina</taxon>
        <taxon>Pucciniomycetes</taxon>
        <taxon>Pucciniales</taxon>
        <taxon>Pucciniaceae</taxon>
        <taxon>Puccinia</taxon>
    </lineage>
</organism>
<dbReference type="PANTHER" id="PTHR11632">
    <property type="entry name" value="SUCCINATE DEHYDROGENASE 2 FLAVOPROTEIN SUBUNIT"/>
    <property type="match status" value="1"/>
</dbReference>
<evidence type="ECO:0000313" key="2">
    <source>
        <dbReference type="EMBL" id="WAQ81335.1"/>
    </source>
</evidence>
<evidence type="ECO:0000259" key="1">
    <source>
        <dbReference type="Pfam" id="PF02910"/>
    </source>
</evidence>
<protein>
    <recommendedName>
        <fullName evidence="1">Fumarate reductase/succinate dehydrogenase flavoprotein-like C-terminal domain-containing protein</fullName>
    </recommendedName>
</protein>
<keyword evidence="3" id="KW-1185">Reference proteome</keyword>
<accession>A0ABY7CBT4</accession>
<dbReference type="GeneID" id="77806622"/>
<dbReference type="Gene3D" id="1.20.58.100">
    <property type="entry name" value="Fumarate reductase/succinate dehydrogenase flavoprotein-like, C-terminal domain"/>
    <property type="match status" value="1"/>
</dbReference>
<reference evidence="2" key="1">
    <citation type="submission" date="2022-10" db="EMBL/GenBank/DDBJ databases">
        <title>Puccinia triticina Genome sequencing and assembly.</title>
        <authorList>
            <person name="Li C."/>
        </authorList>
    </citation>
    <scope>NUCLEOTIDE SEQUENCE</scope>
    <source>
        <strain evidence="2">Pt15</strain>
    </source>
</reference>
<dbReference type="Pfam" id="PF02910">
    <property type="entry name" value="Succ_DH_flav_C"/>
    <property type="match status" value="1"/>
</dbReference>
<evidence type="ECO:0000313" key="3">
    <source>
        <dbReference type="Proteomes" id="UP001164743"/>
    </source>
</evidence>
<dbReference type="SUPFAM" id="SSF46977">
    <property type="entry name" value="Succinate dehydrogenase/fumarate reductase flavoprotein C-terminal domain"/>
    <property type="match status" value="1"/>
</dbReference>
<dbReference type="EMBL" id="CP110421">
    <property type="protein sequence ID" value="WAQ81335.1"/>
    <property type="molecule type" value="Genomic_DNA"/>
</dbReference>
<sequence>MTLQSSLAQPPALLAMRDCHPPKLLKPAASFLLDIVVFGRACATHISANMEPGKLHKKMPEDTGMKLIKDLNKLRNASGSNPTAQICRKMQRVMQNNAAVFHTQSSFEEGVKNIHKDVAVTDQTMILSTDLVQNLESKTC</sequence>
<dbReference type="InterPro" id="IPR030664">
    <property type="entry name" value="SdhA/FrdA/AprA"/>
</dbReference>
<feature type="domain" description="Fumarate reductase/succinate dehydrogenase flavoprotein-like C-terminal" evidence="1">
    <location>
        <begin position="88"/>
        <end position="137"/>
    </location>
</feature>